<evidence type="ECO:0000259" key="1">
    <source>
        <dbReference type="Pfam" id="PF09851"/>
    </source>
</evidence>
<reference evidence="2 3" key="1">
    <citation type="submission" date="2014-10" db="EMBL/GenBank/DDBJ databases">
        <title>Genome sequencing of Vitellibacter vladivostokensis KMM 3516.</title>
        <authorList>
            <person name="Thevarajoo S."/>
            <person name="Selvaratnam C."/>
            <person name="Goh K.M."/>
            <person name="Chong C.S."/>
        </authorList>
    </citation>
    <scope>NUCLEOTIDE SEQUENCE [LARGE SCALE GENOMIC DNA]</scope>
    <source>
        <strain evidence="2 3">KMM 3516</strain>
    </source>
</reference>
<gene>
    <name evidence="2" type="ORF">MB09_03830</name>
</gene>
<dbReference type="Proteomes" id="UP000033497">
    <property type="component" value="Unassembled WGS sequence"/>
</dbReference>
<comment type="caution">
    <text evidence="2">The sequence shown here is derived from an EMBL/GenBank/DDBJ whole genome shotgun (WGS) entry which is preliminary data.</text>
</comment>
<keyword evidence="3" id="KW-1185">Reference proteome</keyword>
<proteinExistence type="predicted"/>
<sequence>MMYAWMIVLGVIVLGIILYADKKGSKILKRESPEEILNRRFAKGEISKEEYEERKQGINLKK</sequence>
<dbReference type="EMBL" id="JSVU01000002">
    <property type="protein sequence ID" value="KJJ39378.1"/>
    <property type="molecule type" value="Genomic_DNA"/>
</dbReference>
<dbReference type="Pfam" id="PF09851">
    <property type="entry name" value="SHOCT"/>
    <property type="match status" value="1"/>
</dbReference>
<feature type="domain" description="SHOCT" evidence="1">
    <location>
        <begin position="33"/>
        <end position="56"/>
    </location>
</feature>
<dbReference type="RefSeq" id="WP_045079551.1">
    <property type="nucleotide sequence ID" value="NZ_JSVU01000002.1"/>
</dbReference>
<protein>
    <submittedName>
        <fullName evidence="2">Membrane protein</fullName>
    </submittedName>
</protein>
<evidence type="ECO:0000313" key="3">
    <source>
        <dbReference type="Proteomes" id="UP000033497"/>
    </source>
</evidence>
<accession>A0ABR5DKT7</accession>
<evidence type="ECO:0000313" key="2">
    <source>
        <dbReference type="EMBL" id="KJJ39378.1"/>
    </source>
</evidence>
<dbReference type="InterPro" id="IPR018649">
    <property type="entry name" value="SHOCT"/>
</dbReference>
<name>A0ABR5DKT7_9FLAO</name>
<organism evidence="2 3">
    <name type="scientific">Aequorivita vladivostokensis</name>
    <dbReference type="NCBI Taxonomy" id="171194"/>
    <lineage>
        <taxon>Bacteria</taxon>
        <taxon>Pseudomonadati</taxon>
        <taxon>Bacteroidota</taxon>
        <taxon>Flavobacteriia</taxon>
        <taxon>Flavobacteriales</taxon>
        <taxon>Flavobacteriaceae</taxon>
        <taxon>Aequorivita</taxon>
    </lineage>
</organism>